<accession>A0AA87Z5H3</accession>
<evidence type="ECO:0000313" key="2">
    <source>
        <dbReference type="Proteomes" id="UP001187192"/>
    </source>
</evidence>
<protein>
    <submittedName>
        <fullName evidence="1">Uncharacterized protein</fullName>
    </submittedName>
</protein>
<dbReference type="Proteomes" id="UP001187192">
    <property type="component" value="Unassembled WGS sequence"/>
</dbReference>
<sequence>MFSKACNSFINSVKDISFLIDLSPICLSFRQISHDFHHVLLDGSSNLLPAVHETFDSIGLSLDSLFTKHFLQVIHDLPSSLMLFMLFLEHVRHARPNIAHSTYVGIVPALKRYKIPIRSIDRRRGWSRLG</sequence>
<keyword evidence="2" id="KW-1185">Reference proteome</keyword>
<evidence type="ECO:0000313" key="1">
    <source>
        <dbReference type="EMBL" id="GMN21931.1"/>
    </source>
</evidence>
<comment type="caution">
    <text evidence="1">The sequence shown here is derived from an EMBL/GenBank/DDBJ whole genome shotgun (WGS) entry which is preliminary data.</text>
</comment>
<dbReference type="AlphaFoldDB" id="A0AA87Z5H3"/>
<proteinExistence type="predicted"/>
<organism evidence="1 2">
    <name type="scientific">Ficus carica</name>
    <name type="common">Common fig</name>
    <dbReference type="NCBI Taxonomy" id="3494"/>
    <lineage>
        <taxon>Eukaryota</taxon>
        <taxon>Viridiplantae</taxon>
        <taxon>Streptophyta</taxon>
        <taxon>Embryophyta</taxon>
        <taxon>Tracheophyta</taxon>
        <taxon>Spermatophyta</taxon>
        <taxon>Magnoliopsida</taxon>
        <taxon>eudicotyledons</taxon>
        <taxon>Gunneridae</taxon>
        <taxon>Pentapetalae</taxon>
        <taxon>rosids</taxon>
        <taxon>fabids</taxon>
        <taxon>Rosales</taxon>
        <taxon>Moraceae</taxon>
        <taxon>Ficeae</taxon>
        <taxon>Ficus</taxon>
    </lineage>
</organism>
<name>A0AA87Z5H3_FICCA</name>
<gene>
    <name evidence="1" type="ORF">TIFTF001_050170</name>
</gene>
<reference evidence="1" key="1">
    <citation type="submission" date="2023-07" db="EMBL/GenBank/DDBJ databases">
        <title>draft genome sequence of fig (Ficus carica).</title>
        <authorList>
            <person name="Takahashi T."/>
            <person name="Nishimura K."/>
        </authorList>
    </citation>
    <scope>NUCLEOTIDE SEQUENCE</scope>
</reference>
<dbReference type="EMBL" id="BTGU01007892">
    <property type="protein sequence ID" value="GMN21931.1"/>
    <property type="molecule type" value="Genomic_DNA"/>
</dbReference>